<dbReference type="GO" id="GO:0036297">
    <property type="term" value="P:interstrand cross-link repair"/>
    <property type="evidence" value="ECO:0007669"/>
    <property type="project" value="TreeGrafter"/>
</dbReference>
<dbReference type="Pfam" id="PF02732">
    <property type="entry name" value="ERCC4"/>
    <property type="match status" value="1"/>
</dbReference>
<dbReference type="PANTHER" id="PTHR14025">
    <property type="entry name" value="FANCONI ANEMIA GROUP M FANCM FAMILY MEMBER"/>
    <property type="match status" value="1"/>
</dbReference>
<feature type="domain" description="ERCC4" evidence="6">
    <location>
        <begin position="1061"/>
        <end position="1144"/>
    </location>
</feature>
<dbReference type="GO" id="GO:0009378">
    <property type="term" value="F:four-way junction helicase activity"/>
    <property type="evidence" value="ECO:0007669"/>
    <property type="project" value="TreeGrafter"/>
</dbReference>
<reference evidence="7" key="1">
    <citation type="thesis" date="2020" institute="ProQuest LLC" country="789 East Eisenhower Parkway, Ann Arbor, MI, USA">
        <title>Comparative Genomics and Chromosome Evolution.</title>
        <authorList>
            <person name="Mudd A.B."/>
        </authorList>
    </citation>
    <scope>NUCLEOTIDE SEQUENCE</scope>
    <source>
        <strain evidence="7">HN-11 Male</strain>
        <tissue evidence="7">Kidney and liver</tissue>
    </source>
</reference>
<evidence type="ECO:0000313" key="8">
    <source>
        <dbReference type="Proteomes" id="UP000770717"/>
    </source>
</evidence>
<protein>
    <recommendedName>
        <fullName evidence="6">ERCC4 domain-containing protein</fullName>
    </recommendedName>
</protein>
<keyword evidence="2" id="KW-0378">Hydrolase</keyword>
<dbReference type="GO" id="GO:0043138">
    <property type="term" value="F:3'-5' DNA helicase activity"/>
    <property type="evidence" value="ECO:0007669"/>
    <property type="project" value="TreeGrafter"/>
</dbReference>
<dbReference type="GO" id="GO:0004518">
    <property type="term" value="F:nuclease activity"/>
    <property type="evidence" value="ECO:0007669"/>
    <property type="project" value="InterPro"/>
</dbReference>
<name>A0A8J6F3V2_ELECQ</name>
<keyword evidence="1" id="KW-0547">Nucleotide-binding</keyword>
<dbReference type="InterPro" id="IPR011335">
    <property type="entry name" value="Restrct_endonuc-II-like"/>
</dbReference>
<comment type="caution">
    <text evidence="7">The sequence shown here is derived from an EMBL/GenBank/DDBJ whole genome shotgun (WGS) entry which is preliminary data.</text>
</comment>
<organism evidence="7 8">
    <name type="scientific">Eleutherodactylus coqui</name>
    <name type="common">Puerto Rican coqui</name>
    <dbReference type="NCBI Taxonomy" id="57060"/>
    <lineage>
        <taxon>Eukaryota</taxon>
        <taxon>Metazoa</taxon>
        <taxon>Chordata</taxon>
        <taxon>Craniata</taxon>
        <taxon>Vertebrata</taxon>
        <taxon>Euteleostomi</taxon>
        <taxon>Amphibia</taxon>
        <taxon>Batrachia</taxon>
        <taxon>Anura</taxon>
        <taxon>Neobatrachia</taxon>
        <taxon>Hyloidea</taxon>
        <taxon>Eleutherodactylidae</taxon>
        <taxon>Eleutherodactylinae</taxon>
        <taxon>Eleutherodactylus</taxon>
        <taxon>Eleutherodactylus</taxon>
    </lineage>
</organism>
<dbReference type="Gene3D" id="3.40.50.10130">
    <property type="match status" value="1"/>
</dbReference>
<evidence type="ECO:0000256" key="1">
    <source>
        <dbReference type="ARBA" id="ARBA00022741"/>
    </source>
</evidence>
<feature type="compositionally biased region" description="Acidic residues" evidence="5">
    <location>
        <begin position="773"/>
        <end position="783"/>
    </location>
</feature>
<feature type="region of interest" description="Disordered" evidence="5">
    <location>
        <begin position="29"/>
        <end position="50"/>
    </location>
</feature>
<dbReference type="SMART" id="SM00891">
    <property type="entry name" value="ERCC4"/>
    <property type="match status" value="1"/>
</dbReference>
<dbReference type="GO" id="GO:0045003">
    <property type="term" value="P:double-strand break repair via synthesis-dependent strand annealing"/>
    <property type="evidence" value="ECO:0007669"/>
    <property type="project" value="TreeGrafter"/>
</dbReference>
<feature type="region of interest" description="Disordered" evidence="5">
    <location>
        <begin position="262"/>
        <end position="307"/>
    </location>
</feature>
<accession>A0A8J6F3V2</accession>
<evidence type="ECO:0000256" key="5">
    <source>
        <dbReference type="SAM" id="MobiDB-lite"/>
    </source>
</evidence>
<feature type="compositionally biased region" description="Basic residues" evidence="5">
    <location>
        <begin position="759"/>
        <end position="768"/>
    </location>
</feature>
<dbReference type="GO" id="GO:0005524">
    <property type="term" value="F:ATP binding"/>
    <property type="evidence" value="ECO:0007669"/>
    <property type="project" value="UniProtKB-KW"/>
</dbReference>
<feature type="region of interest" description="Disordered" evidence="5">
    <location>
        <begin position="910"/>
        <end position="974"/>
    </location>
</feature>
<keyword evidence="8" id="KW-1185">Reference proteome</keyword>
<feature type="region of interest" description="Disordered" evidence="5">
    <location>
        <begin position="646"/>
        <end position="798"/>
    </location>
</feature>
<dbReference type="CDD" id="cd20077">
    <property type="entry name" value="XPF_nuclease_FANCM"/>
    <property type="match status" value="1"/>
</dbReference>
<feature type="region of interest" description="Disordered" evidence="5">
    <location>
        <begin position="533"/>
        <end position="566"/>
    </location>
</feature>
<dbReference type="InterPro" id="IPR047418">
    <property type="entry name" value="XPF_nuclease_FANCM"/>
</dbReference>
<feature type="compositionally biased region" description="Polar residues" evidence="5">
    <location>
        <begin position="949"/>
        <end position="960"/>
    </location>
</feature>
<proteinExistence type="predicted"/>
<dbReference type="GO" id="GO:0016787">
    <property type="term" value="F:hydrolase activity"/>
    <property type="evidence" value="ECO:0007669"/>
    <property type="project" value="UniProtKB-KW"/>
</dbReference>
<feature type="region of interest" description="Disordered" evidence="5">
    <location>
        <begin position="392"/>
        <end position="431"/>
    </location>
</feature>
<dbReference type="InterPro" id="IPR006166">
    <property type="entry name" value="ERCC4_domain"/>
</dbReference>
<evidence type="ECO:0000313" key="7">
    <source>
        <dbReference type="EMBL" id="KAG9481172.1"/>
    </source>
</evidence>
<dbReference type="SUPFAM" id="SSF52980">
    <property type="entry name" value="Restriction endonuclease-like"/>
    <property type="match status" value="1"/>
</dbReference>
<dbReference type="Proteomes" id="UP000770717">
    <property type="component" value="Unassembled WGS sequence"/>
</dbReference>
<dbReference type="EMBL" id="WNTK01000006">
    <property type="protein sequence ID" value="KAG9481172.1"/>
    <property type="molecule type" value="Genomic_DNA"/>
</dbReference>
<sequence>MELIEQMRLEENGCKYDEEMKAILQKESIQPVHKGTKDNRVCPTTNSKAKKKSIKNAQTCKISTLFSSVEPDEDFRSTSKASKSTRSGSAEFLNTDSVVDTSKMEEASAINIDLEHDDDKANDMEIEEYEESSKNRTNLRGVSTKDCQSTMLESPPKTDCGNNHGDDYPASLLSSFFYTPPSLNTYDIPTEFTSNSIYEVKQMLSHVKQFLAHSPPPLAELDSLVNLDISAQSLTDRISSVPHKTSEHPSLHLQVRNSLHHNHLSPSDLEDAPSTTEVNEEEPCKNTVSASVYQEQDRGDNMETNDTNDLVVEEPLHDSLWDDMFDCDPGEAYIENVDPPAAYNHAIHGGHGKVSTKNNEDFDTTSIDNVFKKPEKTENHVRIEGATFSCNSSLIPDQNNRKNEDTDIDFPRAHSPSHSERTEYPPGLKEDEFNSFPDGLDDSFDLFEDEEFVQIDQVTSSEAGIINKSNNRGTSVNFNIFDPSLLSEDTTELEAEDQACSNATENTKQEDLDFDGSQELFSVKFDLGFSIEDDSSEGEDDGLPKNECEEEPSHLKARSPPEKVAARGGIMSTPLTSASKNSICRTMSEKHISLLSPLYPIKDKFSQTLEKSNCSVSFLKSPTKKLDNTKTPFNTLAKYNLHTPPKMVGVRSENTPTVLRSGENQPEPRMDHSRITGSGSDSEEDVVFRRKRKLTNADVLRSPETPSSECDFDSPVPTTKKRRHVLSTLVSDDESFDQPSVHHKGNGQNSRKQKEVQQLKRKKQHAARKFLDDEADLSSEEAELVSSDESSDSENQQDTSLVGFLNDNTQLSQGLNDSEMCAVYLKSVRSPAAGSRFKLVHKRHSMAVFSQIPEQDESYMEDSFCVEEEDEEEKCSTDEEVQVDFDLLQEDSFVGGRKQYFTRRRLKLDDAQSNQNRGQPIKKKRRILIHDDSSDEEPGVTSKLKVNSPPENSSKLSSFTKPPPDGTIVKSKGSASDRKNVCDVPLADRCQLRLNLQASLSNKLDFQPDARSSVNISRPGTSNGLIRSSEKLELCNKKMESSWTASVTKTPVSTACTGGPCILADSREISSGPEVITYLRTTHGVRVDICSLGGCDYIVSNRLSVERKSQSEFSNSANRSKLVERIKHLRSMFERVCLIVEKDRVKPGETSRLFQRTKYYDSTLSSLISAGVQVLFSSSQEETAALLKELVSLEQRKNTGITVPTQVSGHKQEVLNFYLSIPNVSYITALNLCHHVPSVSQITNSSVEEIVSKGNVSKQKAEEIYCYLHYVFDPKMLQPSDKRKQSVV</sequence>
<keyword evidence="3" id="KW-0347">Helicase</keyword>
<dbReference type="Gene3D" id="1.10.150.20">
    <property type="entry name" value="5' to 3' exonuclease, C-terminal subdomain"/>
    <property type="match status" value="1"/>
</dbReference>
<feature type="compositionally biased region" description="Basic and acidic residues" evidence="5">
    <location>
        <begin position="399"/>
        <end position="431"/>
    </location>
</feature>
<dbReference type="OrthoDB" id="6513042at2759"/>
<keyword evidence="4" id="KW-0067">ATP-binding</keyword>
<evidence type="ECO:0000256" key="2">
    <source>
        <dbReference type="ARBA" id="ARBA00022801"/>
    </source>
</evidence>
<dbReference type="InterPro" id="IPR010994">
    <property type="entry name" value="RuvA_2-like"/>
</dbReference>
<dbReference type="PANTHER" id="PTHR14025:SF20">
    <property type="entry name" value="FANCONI ANEMIA GROUP M PROTEIN"/>
    <property type="match status" value="1"/>
</dbReference>
<feature type="compositionally biased region" description="Polar residues" evidence="5">
    <location>
        <begin position="652"/>
        <end position="664"/>
    </location>
</feature>
<evidence type="ECO:0000256" key="4">
    <source>
        <dbReference type="ARBA" id="ARBA00022840"/>
    </source>
</evidence>
<evidence type="ECO:0000259" key="6">
    <source>
        <dbReference type="SMART" id="SM00891"/>
    </source>
</evidence>
<gene>
    <name evidence="7" type="ORF">GDO78_010430</name>
</gene>
<dbReference type="GO" id="GO:0000400">
    <property type="term" value="F:four-way junction DNA binding"/>
    <property type="evidence" value="ECO:0007669"/>
    <property type="project" value="TreeGrafter"/>
</dbReference>
<dbReference type="SUPFAM" id="SSF47781">
    <property type="entry name" value="RuvA domain 2-like"/>
    <property type="match status" value="1"/>
</dbReference>
<feature type="compositionally biased region" description="Polar residues" evidence="5">
    <location>
        <begin position="135"/>
        <end position="152"/>
    </location>
</feature>
<feature type="region of interest" description="Disordered" evidence="5">
    <location>
        <begin position="130"/>
        <end position="162"/>
    </location>
</feature>
<feature type="compositionally biased region" description="Basic and acidic residues" evidence="5">
    <location>
        <begin position="542"/>
        <end position="565"/>
    </location>
</feature>
<evidence type="ECO:0000256" key="3">
    <source>
        <dbReference type="ARBA" id="ARBA00022806"/>
    </source>
</evidence>